<keyword evidence="1" id="KW-0479">Metal-binding</keyword>
<proteinExistence type="predicted"/>
<sequence>MQEADVNAGHVETGSLSKLAPGSVQSAQETRPRTTIRCQVDGCNAEISSLKRYYQRHKVCEEHIKARVVALGGRLQRFCQKCSRFQDVSDFDGERRSCRERLVLHNSRRRKGNALKILGEELLEQMKKNFGNEPVGMAADEPDTSSSPGQGCSTLDGQHAAGSNFDQEPFGLKLPAESWLNEPSGSQMPGTDFVRSLRRAPRKCSTMPILQPQHPLGQLSPERLQAQAATLMETPQMVIQLLAKTHGKSATFSPRVSVLSLSICLSGQRMVDLPRDLKADVLQVLCGIIHLSGRDRSWGAQLALDVILSISEARRAHCLGLHGIVSRLLGSGLSRLWSAGTWSAELGTEGIMVRDGSLAAFEDSALRGARSEVGVDVEPVVLRRGGSSLFRAYIRDADLEKVDLGALEAYARVEDQFLDLHIEGVSQAEGSVTCLTMVLGRRLGNGTVRLFIGDGGNLRSHKAVLSTGSDG</sequence>
<dbReference type="Pfam" id="PF03110">
    <property type="entry name" value="SBP"/>
    <property type="match status" value="1"/>
</dbReference>
<keyword evidence="3" id="KW-0862">Zinc</keyword>
<dbReference type="GO" id="GO:0003677">
    <property type="term" value="F:DNA binding"/>
    <property type="evidence" value="ECO:0007669"/>
    <property type="project" value="InterPro"/>
</dbReference>
<keyword evidence="2" id="KW-0863">Zinc-finger</keyword>
<dbReference type="EMBL" id="GBEZ01008545">
    <property type="protein sequence ID" value="JAC77001.1"/>
    <property type="molecule type" value="Transcribed_RNA"/>
</dbReference>
<dbReference type="PANTHER" id="PTHR31251:SF169">
    <property type="entry name" value="SQUAMOSA PROMOTER-BINDING-LIKE PROTEIN 8"/>
    <property type="match status" value="1"/>
</dbReference>
<feature type="region of interest" description="Disordered" evidence="4">
    <location>
        <begin position="137"/>
        <end position="167"/>
    </location>
</feature>
<evidence type="ECO:0000259" key="5">
    <source>
        <dbReference type="PROSITE" id="PS51141"/>
    </source>
</evidence>
<dbReference type="InterPro" id="IPR004333">
    <property type="entry name" value="SBP_dom"/>
</dbReference>
<dbReference type="PROSITE" id="PS51141">
    <property type="entry name" value="ZF_SBP"/>
    <property type="match status" value="1"/>
</dbReference>
<evidence type="ECO:0000256" key="1">
    <source>
        <dbReference type="ARBA" id="ARBA00022723"/>
    </source>
</evidence>
<dbReference type="SUPFAM" id="SSF103612">
    <property type="entry name" value="SBT domain"/>
    <property type="match status" value="1"/>
</dbReference>
<dbReference type="InterPro" id="IPR044817">
    <property type="entry name" value="SBP-like"/>
</dbReference>
<dbReference type="Gene3D" id="4.10.1100.10">
    <property type="entry name" value="Transcription factor, SBP-box domain"/>
    <property type="match status" value="1"/>
</dbReference>
<accession>A0A061S2I3</accession>
<feature type="non-terminal residue" evidence="6">
    <location>
        <position position="471"/>
    </location>
</feature>
<dbReference type="GO" id="GO:0008270">
    <property type="term" value="F:zinc ion binding"/>
    <property type="evidence" value="ECO:0007669"/>
    <property type="project" value="UniProtKB-KW"/>
</dbReference>
<dbReference type="AlphaFoldDB" id="A0A061S2I3"/>
<organism evidence="6">
    <name type="scientific">Tetraselmis sp. GSL018</name>
    <dbReference type="NCBI Taxonomy" id="582737"/>
    <lineage>
        <taxon>Eukaryota</taxon>
        <taxon>Viridiplantae</taxon>
        <taxon>Chlorophyta</taxon>
        <taxon>core chlorophytes</taxon>
        <taxon>Chlorodendrophyceae</taxon>
        <taxon>Chlorodendrales</taxon>
        <taxon>Chlorodendraceae</taxon>
        <taxon>Tetraselmis</taxon>
    </lineage>
</organism>
<dbReference type="GO" id="GO:0005634">
    <property type="term" value="C:nucleus"/>
    <property type="evidence" value="ECO:0007669"/>
    <property type="project" value="InterPro"/>
</dbReference>
<gene>
    <name evidence="6" type="ORF">TSPGSL018_18721</name>
</gene>
<evidence type="ECO:0000256" key="2">
    <source>
        <dbReference type="ARBA" id="ARBA00022771"/>
    </source>
</evidence>
<reference evidence="6" key="1">
    <citation type="submission" date="2014-05" db="EMBL/GenBank/DDBJ databases">
        <title>The transcriptome of the halophilic microalga Tetraselmis sp. GSL018 isolated from the Great Salt Lake, Utah.</title>
        <authorList>
            <person name="Jinkerson R.E."/>
            <person name="D'Adamo S."/>
            <person name="Posewitz M.C."/>
        </authorList>
    </citation>
    <scope>NUCLEOTIDE SEQUENCE</scope>
    <source>
        <strain evidence="6">GSL018</strain>
    </source>
</reference>
<protein>
    <submittedName>
        <fullName evidence="6">Squamosa promoter-binding (Sbp domain) transcription factor family protein</fullName>
    </submittedName>
</protein>
<name>A0A061S2I3_9CHLO</name>
<evidence type="ECO:0000256" key="3">
    <source>
        <dbReference type="ARBA" id="ARBA00022833"/>
    </source>
</evidence>
<feature type="compositionally biased region" description="Polar residues" evidence="4">
    <location>
        <begin position="144"/>
        <end position="156"/>
    </location>
</feature>
<dbReference type="PANTHER" id="PTHR31251">
    <property type="entry name" value="SQUAMOSA PROMOTER-BINDING-LIKE PROTEIN 4"/>
    <property type="match status" value="1"/>
</dbReference>
<dbReference type="InterPro" id="IPR036893">
    <property type="entry name" value="SBP_sf"/>
</dbReference>
<evidence type="ECO:0000313" key="6">
    <source>
        <dbReference type="EMBL" id="JAC77001.1"/>
    </source>
</evidence>
<feature type="region of interest" description="Disordered" evidence="4">
    <location>
        <begin position="1"/>
        <end position="31"/>
    </location>
</feature>
<evidence type="ECO:0000256" key="4">
    <source>
        <dbReference type="SAM" id="MobiDB-lite"/>
    </source>
</evidence>
<feature type="domain" description="SBP-type" evidence="5">
    <location>
        <begin position="35"/>
        <end position="112"/>
    </location>
</feature>